<feature type="domain" description="ABC-type transport auxiliary lipoprotein component" evidence="1">
    <location>
        <begin position="35"/>
        <end position="197"/>
    </location>
</feature>
<reference evidence="2 3" key="1">
    <citation type="submission" date="2018-10" db="EMBL/GenBank/DDBJ databases">
        <title>Genomic Encyclopedia of Type Strains, Phase IV (KMG-IV): sequencing the most valuable type-strain genomes for metagenomic binning, comparative biology and taxonomic classification.</title>
        <authorList>
            <person name="Goeker M."/>
        </authorList>
    </citation>
    <scope>NUCLEOTIDE SEQUENCE [LARGE SCALE GENOMIC DNA]</scope>
    <source>
        <strain evidence="2 3">DSM 12769</strain>
    </source>
</reference>
<dbReference type="RefSeq" id="WP_121440679.1">
    <property type="nucleotide sequence ID" value="NZ_RCDA01000001.1"/>
</dbReference>
<evidence type="ECO:0000313" key="2">
    <source>
        <dbReference type="EMBL" id="RLK50170.1"/>
    </source>
</evidence>
<accession>A0A498CB01</accession>
<dbReference type="SUPFAM" id="SSF159594">
    <property type="entry name" value="XCC0632-like"/>
    <property type="match status" value="1"/>
</dbReference>
<dbReference type="AlphaFoldDB" id="A0A498CB01"/>
<gene>
    <name evidence="2" type="ORF">DFR31_0059</name>
</gene>
<proteinExistence type="predicted"/>
<dbReference type="Gene3D" id="3.40.50.10610">
    <property type="entry name" value="ABC-type transport auxiliary lipoprotein component"/>
    <property type="match status" value="1"/>
</dbReference>
<dbReference type="OrthoDB" id="5624722at2"/>
<evidence type="ECO:0000313" key="3">
    <source>
        <dbReference type="Proteomes" id="UP000275461"/>
    </source>
</evidence>
<keyword evidence="3" id="KW-1185">Reference proteome</keyword>
<dbReference type="PROSITE" id="PS51257">
    <property type="entry name" value="PROKAR_LIPOPROTEIN"/>
    <property type="match status" value="1"/>
</dbReference>
<name>A0A498CB01_9GAMM</name>
<dbReference type="EMBL" id="RCDA01000001">
    <property type="protein sequence ID" value="RLK50170.1"/>
    <property type="molecule type" value="Genomic_DNA"/>
</dbReference>
<protein>
    <submittedName>
        <fullName evidence="2">Cholesterol transport system auxiliary component</fullName>
    </submittedName>
</protein>
<sequence length="208" mass="23222">MSHRLTVPITALALALLLTGCGLMLPEPAETPRTYSLSWNPDDRPRAEDPIAGAVRIMPTQAQPGYTSTAMRYRRDDWELQRFAHHKWVEPPARMLTPALVTALEHDGPFEQVVHGSGVVSTPLRLHTELERLEHRFEDDDDPGRVLLTLRLQLLDGDAGRVVTTQRFHAEVPADTRDPVAGARAANLALAELLPQITDHLRESLESR</sequence>
<dbReference type="Proteomes" id="UP000275461">
    <property type="component" value="Unassembled WGS sequence"/>
</dbReference>
<dbReference type="Pfam" id="PF03886">
    <property type="entry name" value="ABC_trans_aux"/>
    <property type="match status" value="1"/>
</dbReference>
<comment type="caution">
    <text evidence="2">The sequence shown here is derived from an EMBL/GenBank/DDBJ whole genome shotgun (WGS) entry which is preliminary data.</text>
</comment>
<evidence type="ECO:0000259" key="1">
    <source>
        <dbReference type="Pfam" id="PF03886"/>
    </source>
</evidence>
<organism evidence="2 3">
    <name type="scientific">Alkalispirillum mobile</name>
    <dbReference type="NCBI Taxonomy" id="85925"/>
    <lineage>
        <taxon>Bacteria</taxon>
        <taxon>Pseudomonadati</taxon>
        <taxon>Pseudomonadota</taxon>
        <taxon>Gammaproteobacteria</taxon>
        <taxon>Chromatiales</taxon>
        <taxon>Ectothiorhodospiraceae</taxon>
        <taxon>Alkalispirillum</taxon>
    </lineage>
</organism>
<dbReference type="InterPro" id="IPR005586">
    <property type="entry name" value="ABC_trans_aux"/>
</dbReference>